<dbReference type="Proteomes" id="UP000271162">
    <property type="component" value="Unassembled WGS sequence"/>
</dbReference>
<dbReference type="AlphaFoldDB" id="A0A158R138"/>
<name>A0A158R138_NIPBR</name>
<sequence>MEVLSLRQKIIVTRQGLNFLRRCRHVGVIPNFIKREGIRDMGGNPKKDKMVRKIEMDVLKTAIRSKTDHLYSLLLKCQVKELHCERLLSCQLWRRIKQKEECVVEFASLKSAVARLQEIEEGAVALENRLADAKSQNETLADENSLLKKEINSLKIIISENEITPIDRERIDNLYDENRELTVGIYR</sequence>
<evidence type="ECO:0000256" key="1">
    <source>
        <dbReference type="SAM" id="Coils"/>
    </source>
</evidence>
<proteinExistence type="predicted"/>
<keyword evidence="3" id="KW-1185">Reference proteome</keyword>
<dbReference type="STRING" id="27835.A0A158R138"/>
<protein>
    <submittedName>
        <fullName evidence="4">MADS-box domain-containing protein</fullName>
    </submittedName>
</protein>
<accession>A0A158R138</accession>
<dbReference type="WBParaSite" id="NBR_0001302701-mRNA-1">
    <property type="protein sequence ID" value="NBR_0001302701-mRNA-1"/>
    <property type="gene ID" value="NBR_0001302701"/>
</dbReference>
<dbReference type="EMBL" id="UYSL01020924">
    <property type="protein sequence ID" value="VDL76617.1"/>
    <property type="molecule type" value="Genomic_DNA"/>
</dbReference>
<feature type="coiled-coil region" evidence="1">
    <location>
        <begin position="109"/>
        <end position="150"/>
    </location>
</feature>
<evidence type="ECO:0000313" key="4">
    <source>
        <dbReference type="WBParaSite" id="NBR_0001302701-mRNA-1"/>
    </source>
</evidence>
<organism evidence="4">
    <name type="scientific">Nippostrongylus brasiliensis</name>
    <name type="common">Rat hookworm</name>
    <dbReference type="NCBI Taxonomy" id="27835"/>
    <lineage>
        <taxon>Eukaryota</taxon>
        <taxon>Metazoa</taxon>
        <taxon>Ecdysozoa</taxon>
        <taxon>Nematoda</taxon>
        <taxon>Chromadorea</taxon>
        <taxon>Rhabditida</taxon>
        <taxon>Rhabditina</taxon>
        <taxon>Rhabditomorpha</taxon>
        <taxon>Strongyloidea</taxon>
        <taxon>Heligmosomidae</taxon>
        <taxon>Nippostrongylus</taxon>
    </lineage>
</organism>
<reference evidence="4" key="1">
    <citation type="submission" date="2016-04" db="UniProtKB">
        <authorList>
            <consortium name="WormBaseParasite"/>
        </authorList>
    </citation>
    <scope>IDENTIFICATION</scope>
</reference>
<gene>
    <name evidence="2" type="ORF">NBR_LOCUS13028</name>
</gene>
<keyword evidence="1" id="KW-0175">Coiled coil</keyword>
<reference evidence="2 3" key="2">
    <citation type="submission" date="2018-11" db="EMBL/GenBank/DDBJ databases">
        <authorList>
            <consortium name="Pathogen Informatics"/>
        </authorList>
    </citation>
    <scope>NUCLEOTIDE SEQUENCE [LARGE SCALE GENOMIC DNA]</scope>
</reference>
<evidence type="ECO:0000313" key="2">
    <source>
        <dbReference type="EMBL" id="VDL76617.1"/>
    </source>
</evidence>
<evidence type="ECO:0000313" key="3">
    <source>
        <dbReference type="Proteomes" id="UP000271162"/>
    </source>
</evidence>